<feature type="coiled-coil region" evidence="6">
    <location>
        <begin position="4"/>
        <end position="31"/>
    </location>
</feature>
<dbReference type="InterPro" id="IPR001854">
    <property type="entry name" value="Ribosomal_uL29"/>
</dbReference>
<keyword evidence="6" id="KW-0175">Coiled coil</keyword>
<dbReference type="GO" id="GO:0022625">
    <property type="term" value="C:cytosolic large ribosomal subunit"/>
    <property type="evidence" value="ECO:0007669"/>
    <property type="project" value="TreeGrafter"/>
</dbReference>
<dbReference type="InterPro" id="IPR050063">
    <property type="entry name" value="Ribosomal_protein_uL29"/>
</dbReference>
<reference evidence="7 8" key="1">
    <citation type="journal article" date="2017" name="ISME J.">
        <title>Energy and carbon metabolisms in a deep terrestrial subsurface fluid microbial community.</title>
        <authorList>
            <person name="Momper L."/>
            <person name="Jungbluth S.P."/>
            <person name="Lee M.D."/>
            <person name="Amend J.P."/>
        </authorList>
    </citation>
    <scope>NUCLEOTIDE SEQUENCE [LARGE SCALE GENOMIC DNA]</scope>
    <source>
        <strain evidence="7">SURF_5</strain>
    </source>
</reference>
<dbReference type="HAMAP" id="MF_00374">
    <property type="entry name" value="Ribosomal_uL29"/>
    <property type="match status" value="1"/>
</dbReference>
<evidence type="ECO:0000256" key="2">
    <source>
        <dbReference type="ARBA" id="ARBA00022980"/>
    </source>
</evidence>
<sequence>MKAKELRELTVEELQNELRESTEALFNLRMQAASGQQVDNVKRFRQIRADVARIKTVLTEKQKA</sequence>
<keyword evidence="2 5" id="KW-0689">Ribosomal protein</keyword>
<accession>A0A3A4NM17</accession>
<dbReference type="Pfam" id="PF00831">
    <property type="entry name" value="Ribosomal_L29"/>
    <property type="match status" value="1"/>
</dbReference>
<gene>
    <name evidence="5" type="primary">rpmC</name>
    <name evidence="7" type="ORF">C4520_11790</name>
</gene>
<dbReference type="GO" id="GO:0006412">
    <property type="term" value="P:translation"/>
    <property type="evidence" value="ECO:0007669"/>
    <property type="project" value="UniProtKB-UniRule"/>
</dbReference>
<organism evidence="7 8">
    <name type="scientific">Abyssobacteria bacterium (strain SURF_5)</name>
    <dbReference type="NCBI Taxonomy" id="2093360"/>
    <lineage>
        <taxon>Bacteria</taxon>
        <taxon>Pseudomonadati</taxon>
        <taxon>Candidatus Hydrogenedentota</taxon>
        <taxon>Candidatus Abyssobacteria</taxon>
    </lineage>
</organism>
<dbReference type="AlphaFoldDB" id="A0A3A4NM17"/>
<comment type="similarity">
    <text evidence="1 5">Belongs to the universal ribosomal protein uL29 family.</text>
</comment>
<evidence type="ECO:0000256" key="6">
    <source>
        <dbReference type="SAM" id="Coils"/>
    </source>
</evidence>
<protein>
    <recommendedName>
        <fullName evidence="4 5">Large ribosomal subunit protein uL29</fullName>
    </recommendedName>
</protein>
<evidence type="ECO:0000256" key="3">
    <source>
        <dbReference type="ARBA" id="ARBA00023274"/>
    </source>
</evidence>
<dbReference type="FunFam" id="1.10.287.310:FF:000001">
    <property type="entry name" value="50S ribosomal protein L29"/>
    <property type="match status" value="1"/>
</dbReference>
<dbReference type="SUPFAM" id="SSF46561">
    <property type="entry name" value="Ribosomal protein L29 (L29p)"/>
    <property type="match status" value="1"/>
</dbReference>
<dbReference type="CDD" id="cd00427">
    <property type="entry name" value="Ribosomal_L29_HIP"/>
    <property type="match status" value="1"/>
</dbReference>
<dbReference type="PANTHER" id="PTHR10916">
    <property type="entry name" value="60S RIBOSOMAL PROTEIN L35/50S RIBOSOMAL PROTEIN L29"/>
    <property type="match status" value="1"/>
</dbReference>
<dbReference type="NCBIfam" id="TIGR00012">
    <property type="entry name" value="L29"/>
    <property type="match status" value="1"/>
</dbReference>
<name>A0A3A4NM17_ABYX5</name>
<evidence type="ECO:0000313" key="8">
    <source>
        <dbReference type="Proteomes" id="UP000265882"/>
    </source>
</evidence>
<evidence type="ECO:0000256" key="4">
    <source>
        <dbReference type="ARBA" id="ARBA00035204"/>
    </source>
</evidence>
<dbReference type="PANTHER" id="PTHR10916:SF0">
    <property type="entry name" value="LARGE RIBOSOMAL SUBUNIT PROTEIN UL29C"/>
    <property type="match status" value="1"/>
</dbReference>
<proteinExistence type="inferred from homology"/>
<evidence type="ECO:0000313" key="7">
    <source>
        <dbReference type="EMBL" id="RJP20142.1"/>
    </source>
</evidence>
<dbReference type="InterPro" id="IPR036049">
    <property type="entry name" value="Ribosomal_uL29_sf"/>
</dbReference>
<evidence type="ECO:0000256" key="1">
    <source>
        <dbReference type="ARBA" id="ARBA00009254"/>
    </source>
</evidence>
<dbReference type="EMBL" id="QZKU01000079">
    <property type="protein sequence ID" value="RJP20142.1"/>
    <property type="molecule type" value="Genomic_DNA"/>
</dbReference>
<comment type="caution">
    <text evidence="7">The sequence shown here is derived from an EMBL/GenBank/DDBJ whole genome shotgun (WGS) entry which is preliminary data.</text>
</comment>
<dbReference type="Proteomes" id="UP000265882">
    <property type="component" value="Unassembled WGS sequence"/>
</dbReference>
<dbReference type="GO" id="GO:0003735">
    <property type="term" value="F:structural constituent of ribosome"/>
    <property type="evidence" value="ECO:0007669"/>
    <property type="project" value="InterPro"/>
</dbReference>
<evidence type="ECO:0000256" key="5">
    <source>
        <dbReference type="HAMAP-Rule" id="MF_00374"/>
    </source>
</evidence>
<dbReference type="Gene3D" id="1.10.287.310">
    <property type="match status" value="1"/>
</dbReference>
<keyword evidence="3 5" id="KW-0687">Ribonucleoprotein</keyword>